<sequence>MSVPYWVRATEEGHVAHAATEGEAARSVLRSRGPGVHVLIALQPRDAECTPCDGTWYMTFCGHNMLRHALRGYAHGSLQQIGAGDGTHTALQPLQGVAVPSEQFQAKYNGI</sequence>
<evidence type="ECO:0000313" key="1">
    <source>
        <dbReference type="EMBL" id="CAE0104518.1"/>
    </source>
</evidence>
<protein>
    <submittedName>
        <fullName evidence="1">Uncharacterized protein</fullName>
    </submittedName>
</protein>
<proteinExistence type="predicted"/>
<accession>A0A7S3AHW9</accession>
<dbReference type="AlphaFoldDB" id="A0A7S3AHW9"/>
<gene>
    <name evidence="1" type="ORF">HERI1096_LOCUS5176</name>
</gene>
<dbReference type="EMBL" id="HBHX01009337">
    <property type="protein sequence ID" value="CAE0104518.1"/>
    <property type="molecule type" value="Transcribed_RNA"/>
</dbReference>
<name>A0A7S3AHW9_9EUKA</name>
<organism evidence="1">
    <name type="scientific">Haptolina ericina</name>
    <dbReference type="NCBI Taxonomy" id="156174"/>
    <lineage>
        <taxon>Eukaryota</taxon>
        <taxon>Haptista</taxon>
        <taxon>Haptophyta</taxon>
        <taxon>Prymnesiophyceae</taxon>
        <taxon>Prymnesiales</taxon>
        <taxon>Prymnesiaceae</taxon>
        <taxon>Haptolina</taxon>
    </lineage>
</organism>
<reference evidence="1" key="1">
    <citation type="submission" date="2021-01" db="EMBL/GenBank/DDBJ databases">
        <authorList>
            <person name="Corre E."/>
            <person name="Pelletier E."/>
            <person name="Niang G."/>
            <person name="Scheremetjew M."/>
            <person name="Finn R."/>
            <person name="Kale V."/>
            <person name="Holt S."/>
            <person name="Cochrane G."/>
            <person name="Meng A."/>
            <person name="Brown T."/>
            <person name="Cohen L."/>
        </authorList>
    </citation>
    <scope>NUCLEOTIDE SEQUENCE</scope>
    <source>
        <strain evidence="1">CCMP281</strain>
    </source>
</reference>